<evidence type="ECO:0000313" key="2">
    <source>
        <dbReference type="Proteomes" id="UP001431209"/>
    </source>
</evidence>
<sequence>MDIDKEWKQVLRDACAQIKVPQNKSRLASFDKKLSLNHQKSQQGFFDIELYKSVHGDIDTSSFTPTQLFLYNTYYKIKDKLKVVSTLTKDLETTLKKCLNLYFESLLSNGVKKIGKPLKLDGLESAEQFYSAEQIPSNKTFITLPLSTTQHVIFIDKRSTLKAFKQKMVRDEVTEHKHYLDYLEHIYHDLQTIQHALKNEETNMSSWSAYLSFFYNVGDKQPEQSLKYKTFQDFIDEEFNHFSKVQSIKDEYIYRNHLFRSGQLIIRKPQPTIQPKEFKVELQNHPFIQQIATLRNLDLTQHEPHYIKSLKKLLHEQEEQPPQDIELITLSQVKTEPNNPTLLQSLFNAFTSSQVQQEHFKLSRPPVTTQDRIMMHRITKRLKAVLENPSVPNERKEQIINHYMRHAMAFAV</sequence>
<comment type="caution">
    <text evidence="1">The sequence shown here is derived from an EMBL/GenBank/DDBJ whole genome shotgun (WGS) entry which is preliminary data.</text>
</comment>
<name>A0AAW2YW08_9EUKA</name>
<organism evidence="1 2">
    <name type="scientific">Acrasis kona</name>
    <dbReference type="NCBI Taxonomy" id="1008807"/>
    <lineage>
        <taxon>Eukaryota</taxon>
        <taxon>Discoba</taxon>
        <taxon>Heterolobosea</taxon>
        <taxon>Tetramitia</taxon>
        <taxon>Eutetramitia</taxon>
        <taxon>Acrasidae</taxon>
        <taxon>Acrasis</taxon>
    </lineage>
</organism>
<dbReference type="EMBL" id="JAOPGA020000695">
    <property type="protein sequence ID" value="KAL0480839.1"/>
    <property type="molecule type" value="Genomic_DNA"/>
</dbReference>
<protein>
    <submittedName>
        <fullName evidence="1">Uncharacterized protein</fullName>
    </submittedName>
</protein>
<reference evidence="1 2" key="1">
    <citation type="submission" date="2024-03" db="EMBL/GenBank/DDBJ databases">
        <title>The Acrasis kona genome and developmental transcriptomes reveal deep origins of eukaryotic multicellular pathways.</title>
        <authorList>
            <person name="Sheikh S."/>
            <person name="Fu C.-J."/>
            <person name="Brown M.W."/>
            <person name="Baldauf S.L."/>
        </authorList>
    </citation>
    <scope>NUCLEOTIDE SEQUENCE [LARGE SCALE GENOMIC DNA]</scope>
    <source>
        <strain evidence="1 2">ATCC MYA-3509</strain>
    </source>
</reference>
<proteinExistence type="predicted"/>
<dbReference type="AlphaFoldDB" id="A0AAW2YW08"/>
<evidence type="ECO:0000313" key="1">
    <source>
        <dbReference type="EMBL" id="KAL0480839.1"/>
    </source>
</evidence>
<accession>A0AAW2YW08</accession>
<dbReference type="Proteomes" id="UP001431209">
    <property type="component" value="Unassembled WGS sequence"/>
</dbReference>
<gene>
    <name evidence="1" type="ORF">AKO1_002072</name>
</gene>
<keyword evidence="2" id="KW-1185">Reference proteome</keyword>